<comment type="caution">
    <text evidence="1">The sequence shown here is derived from an EMBL/GenBank/DDBJ whole genome shotgun (WGS) entry which is preliminary data.</text>
</comment>
<sequence>MQWFRKTQGDLPLALIALLAAFLNGYGIWNEQYANSYYTAAVASMLQSFHNFFYGSFDPGGFVTVDKPPVVFWLQTASAALFGVHGWSVILPQALAGVGSVLILYAMVKPTFGIGAARMAALALACTPIAAAVSRTNNIDSMLVFTLLAAAWLLFRGVRRSNLWLLAAAFAVVGLGFNMKMLQAYLVLPAFYLCYWIGYRVHWPKRLAGLAAVTAALVMVSLSWPLIVDMVPADKRPYVGSSQTNSVLELAFGYNGVSRLTGDGGQEGGADGGNGGRGGDGMQLPQTGQSGQGSGQAPQNGRTQPNAARTQQDGQLRQDGNQRPQQGDQTPPDAGGQLPQDGLMNRGDGGGQGGGMFGTGTKGVFRLFQKELSGQASWLIPFAFVGAAGVLVSVRRKQVTPAHKETLFWLAWLFPGMIFFSIAGFFHHYYLIMLAPPLAALTGAGWMELWRRYRENAGWTAWLFPAAIASTAALQWYFVHPYDKQIGSGWSFVIAAAGGTAAGFLILAKLLRKAVPAAAAVLAFMVLLIGPLYWSATPITYGQSAQLPQAGPDTSSRFGGGDGGGRGGGTSTVDEGLYHYLLQHQNGETFLFATTRYNTAVPYIIEKGAAVMAMGGYSGSDPILTAESLGAMVAEGKVKYFLISNSGGPGGGNSALTAWIASHGKAIPESKYGGSSGTLYEVTLESEGG</sequence>
<dbReference type="Proteomes" id="UP001631969">
    <property type="component" value="Unassembled WGS sequence"/>
</dbReference>
<keyword evidence="2" id="KW-1185">Reference proteome</keyword>
<organism evidence="1 2">
    <name type="scientific">Paenibacillus mesotrionivorans</name>
    <dbReference type="NCBI Taxonomy" id="3160968"/>
    <lineage>
        <taxon>Bacteria</taxon>
        <taxon>Bacillati</taxon>
        <taxon>Bacillota</taxon>
        <taxon>Bacilli</taxon>
        <taxon>Bacillales</taxon>
        <taxon>Paenibacillaceae</taxon>
        <taxon>Paenibacillus</taxon>
    </lineage>
</organism>
<dbReference type="EMBL" id="JBJURJ010000025">
    <property type="protein sequence ID" value="MFM9332024.1"/>
    <property type="molecule type" value="Genomic_DNA"/>
</dbReference>
<proteinExistence type="predicted"/>
<evidence type="ECO:0000313" key="2">
    <source>
        <dbReference type="Proteomes" id="UP001631969"/>
    </source>
</evidence>
<reference evidence="1" key="1">
    <citation type="submission" date="2024-12" db="EMBL/GenBank/DDBJ databases">
        <authorList>
            <person name="Wu N."/>
        </authorList>
    </citation>
    <scope>NUCLEOTIDE SEQUENCE</scope>
    <source>
        <strain evidence="1">P15</strain>
    </source>
</reference>
<gene>
    <name evidence="1" type="ORF">ACI1P1_27370</name>
</gene>
<protein>
    <submittedName>
        <fullName evidence="1">Glycosyltransferase family 39 protein</fullName>
    </submittedName>
</protein>
<accession>A0ACC7P8U5</accession>
<evidence type="ECO:0000313" key="1">
    <source>
        <dbReference type="EMBL" id="MFM9332024.1"/>
    </source>
</evidence>
<name>A0ACC7P8U5_9BACL</name>